<evidence type="ECO:0000256" key="4">
    <source>
        <dbReference type="ARBA" id="ARBA00022827"/>
    </source>
</evidence>
<dbReference type="SUPFAM" id="SSF47203">
    <property type="entry name" value="Acyl-CoA dehydrogenase C-terminal domain-like"/>
    <property type="match status" value="1"/>
</dbReference>
<comment type="similarity">
    <text evidence="2 5">Belongs to the acyl-CoA dehydrogenase family.</text>
</comment>
<dbReference type="PANTHER" id="PTHR43884">
    <property type="entry name" value="ACYL-COA DEHYDROGENASE"/>
    <property type="match status" value="1"/>
</dbReference>
<dbReference type="AlphaFoldDB" id="A0A410RU00"/>
<name>A0A410RU00_CORCK</name>
<organism evidence="9 10">
    <name type="scientific">Corallococcus coralloides</name>
    <name type="common">Myxococcus coralloides</name>
    <dbReference type="NCBI Taxonomy" id="184914"/>
    <lineage>
        <taxon>Bacteria</taxon>
        <taxon>Pseudomonadati</taxon>
        <taxon>Myxococcota</taxon>
        <taxon>Myxococcia</taxon>
        <taxon>Myxococcales</taxon>
        <taxon>Cystobacterineae</taxon>
        <taxon>Myxococcaceae</taxon>
        <taxon>Corallococcus</taxon>
    </lineage>
</organism>
<dbReference type="SMR" id="A0A410RU00"/>
<evidence type="ECO:0000313" key="9">
    <source>
        <dbReference type="EMBL" id="QAT85337.1"/>
    </source>
</evidence>
<reference evidence="9 10" key="1">
    <citation type="submission" date="2018-12" db="EMBL/GenBank/DDBJ databases">
        <title>Complete Genome Sequence of the Corallopyronin A producing Myxobacterium Corallococcus coralloides B035.</title>
        <authorList>
            <person name="Bouhired S.M."/>
            <person name="Rupp O."/>
            <person name="Blom J."/>
            <person name="Schaeberle T.F."/>
            <person name="Kehraus S."/>
            <person name="Schiefer A."/>
            <person name="Pfarr K."/>
            <person name="Goesmann A."/>
            <person name="Hoerauf A."/>
            <person name="Koenig G.M."/>
        </authorList>
    </citation>
    <scope>NUCLEOTIDE SEQUENCE [LARGE SCALE GENOMIC DNA]</scope>
    <source>
        <strain evidence="9 10">B035</strain>
    </source>
</reference>
<keyword evidence="3 5" id="KW-0285">Flavoprotein</keyword>
<dbReference type="Gene3D" id="1.20.140.10">
    <property type="entry name" value="Butyryl-CoA Dehydrogenase, subunit A, domain 3"/>
    <property type="match status" value="1"/>
</dbReference>
<dbReference type="InterPro" id="IPR013786">
    <property type="entry name" value="AcylCoA_DH/ox_N"/>
</dbReference>
<feature type="domain" description="Acyl-CoA dehydrogenase/oxidase C-terminal" evidence="6">
    <location>
        <begin position="233"/>
        <end position="383"/>
    </location>
</feature>
<evidence type="ECO:0000259" key="7">
    <source>
        <dbReference type="Pfam" id="PF02770"/>
    </source>
</evidence>
<evidence type="ECO:0000313" key="10">
    <source>
        <dbReference type="Proteomes" id="UP000288758"/>
    </source>
</evidence>
<sequence>MNATISPAAALDARLRRLDTGEGPFAPAKVAELDRKEAFPEAAVAALDDFGLAAHYVPVKHGGQLAHYPDLVALWRTVARRDLTAAIGHGKTFLGGACTWVEGNASQAAALGKAMLNGARVSWGLTERHHGSDLLAGELSATRNIAGGWKLHGEKWLINNATRGQLVSVLARTDPAGGPRGFSVFMVDKRTLPPTAFHSLPKERTHGIRGADISGIAFTGADVPDTALVGRQGGGIELVLKALQLTRTVAVAMSLGAADHALRLTVDFAKAHQLYERRLADLPRARRPLGQAATQLLLAEAVTCVGSRSLHALTSEASLTSALTKAFVPSAINDMIAQLADLMGARSFLSDVYAHGMFQKLERDHRIIAIFDGSTLVNRNAVINQFPVLVRAWRQERRDAEGLATAATLSAPLPEPDLSRLALISLGGCSVVQGLPAALQRLQALGEGGGVPKNVTFLARALGAATAAVHERMAAHPPSPRDVPPEAFHLAEHYEACFAGAACLHLWLNHQDRATGPLWDDALWLEACLVNVLTRLGVQTVPDAADVFDRLAAAVVDAPGPVSLLDAARQEGTP</sequence>
<proteinExistence type="inferred from homology"/>
<dbReference type="InterPro" id="IPR009100">
    <property type="entry name" value="AcylCoA_DH/oxidase_NM_dom_sf"/>
</dbReference>
<protein>
    <submittedName>
        <fullName evidence="9">Acyl-CoA dehydrogenase</fullName>
    </submittedName>
</protein>
<evidence type="ECO:0000259" key="6">
    <source>
        <dbReference type="Pfam" id="PF00441"/>
    </source>
</evidence>
<dbReference type="Proteomes" id="UP000288758">
    <property type="component" value="Chromosome"/>
</dbReference>
<evidence type="ECO:0000256" key="2">
    <source>
        <dbReference type="ARBA" id="ARBA00009347"/>
    </source>
</evidence>
<feature type="domain" description="Acyl-CoA dehydrogenase/oxidase N-terminal" evidence="8">
    <location>
        <begin position="29"/>
        <end position="118"/>
    </location>
</feature>
<dbReference type="SUPFAM" id="SSF56645">
    <property type="entry name" value="Acyl-CoA dehydrogenase NM domain-like"/>
    <property type="match status" value="1"/>
</dbReference>
<dbReference type="EMBL" id="CP034669">
    <property type="protein sequence ID" value="QAT85337.1"/>
    <property type="molecule type" value="Genomic_DNA"/>
</dbReference>
<dbReference type="InterPro" id="IPR009075">
    <property type="entry name" value="AcylCo_DH/oxidase_C"/>
</dbReference>
<evidence type="ECO:0000256" key="3">
    <source>
        <dbReference type="ARBA" id="ARBA00022630"/>
    </source>
</evidence>
<dbReference type="GO" id="GO:0005886">
    <property type="term" value="C:plasma membrane"/>
    <property type="evidence" value="ECO:0007669"/>
    <property type="project" value="TreeGrafter"/>
</dbReference>
<dbReference type="Pfam" id="PF00441">
    <property type="entry name" value="Acyl-CoA_dh_1"/>
    <property type="match status" value="1"/>
</dbReference>
<dbReference type="InterPro" id="IPR046373">
    <property type="entry name" value="Acyl-CoA_Oxase/DH_mid-dom_sf"/>
</dbReference>
<dbReference type="RefSeq" id="WP_128797124.1">
    <property type="nucleotide sequence ID" value="NZ_CP034669.1"/>
</dbReference>
<feature type="domain" description="Acyl-CoA oxidase/dehydrogenase middle" evidence="7">
    <location>
        <begin position="124"/>
        <end position="219"/>
    </location>
</feature>
<dbReference type="Pfam" id="PF02771">
    <property type="entry name" value="Acyl-CoA_dh_N"/>
    <property type="match status" value="1"/>
</dbReference>
<dbReference type="InterPro" id="IPR006091">
    <property type="entry name" value="Acyl-CoA_Oxase/DH_mid-dom"/>
</dbReference>
<accession>A0A410RU00</accession>
<evidence type="ECO:0000259" key="8">
    <source>
        <dbReference type="Pfam" id="PF02771"/>
    </source>
</evidence>
<dbReference type="CDD" id="cd00567">
    <property type="entry name" value="ACAD"/>
    <property type="match status" value="1"/>
</dbReference>
<dbReference type="InterPro" id="IPR036250">
    <property type="entry name" value="AcylCo_DH-like_C"/>
</dbReference>
<evidence type="ECO:0000256" key="1">
    <source>
        <dbReference type="ARBA" id="ARBA00001974"/>
    </source>
</evidence>
<dbReference type="Gene3D" id="2.40.110.10">
    <property type="entry name" value="Butyryl-CoA Dehydrogenase, subunit A, domain 2"/>
    <property type="match status" value="1"/>
</dbReference>
<dbReference type="Gene3D" id="1.10.540.10">
    <property type="entry name" value="Acyl-CoA dehydrogenase/oxidase, N-terminal domain"/>
    <property type="match status" value="1"/>
</dbReference>
<keyword evidence="5" id="KW-0560">Oxidoreductase</keyword>
<dbReference type="PANTHER" id="PTHR43884:SF19">
    <property type="entry name" value="ACYL-COA DEHYDROGENASE FADE4-RELATED"/>
    <property type="match status" value="1"/>
</dbReference>
<comment type="cofactor">
    <cofactor evidence="1 5">
        <name>FAD</name>
        <dbReference type="ChEBI" id="CHEBI:57692"/>
    </cofactor>
</comment>
<gene>
    <name evidence="9" type="primary">acdA1_1</name>
    <name evidence="9" type="ORF">EJ065_3776</name>
</gene>
<dbReference type="InterPro" id="IPR037069">
    <property type="entry name" value="AcylCoA_DH/ox_N_sf"/>
</dbReference>
<dbReference type="GO" id="GO:0003995">
    <property type="term" value="F:acyl-CoA dehydrogenase activity"/>
    <property type="evidence" value="ECO:0007669"/>
    <property type="project" value="TreeGrafter"/>
</dbReference>
<dbReference type="GO" id="GO:0050660">
    <property type="term" value="F:flavin adenine dinucleotide binding"/>
    <property type="evidence" value="ECO:0007669"/>
    <property type="project" value="InterPro"/>
</dbReference>
<evidence type="ECO:0000256" key="5">
    <source>
        <dbReference type="RuleBase" id="RU362125"/>
    </source>
</evidence>
<keyword evidence="4 5" id="KW-0274">FAD</keyword>
<dbReference type="Pfam" id="PF02770">
    <property type="entry name" value="Acyl-CoA_dh_M"/>
    <property type="match status" value="1"/>
</dbReference>